<feature type="transmembrane region" description="Helical" evidence="1">
    <location>
        <begin position="199"/>
        <end position="218"/>
    </location>
</feature>
<feature type="transmembrane region" description="Helical" evidence="1">
    <location>
        <begin position="98"/>
        <end position="117"/>
    </location>
</feature>
<proteinExistence type="predicted"/>
<reference evidence="2" key="1">
    <citation type="submission" date="2023-01" db="EMBL/GenBank/DDBJ databases">
        <title>Human gut microbiome strain richness.</title>
        <authorList>
            <person name="Chen-Liaw A."/>
        </authorList>
    </citation>
    <scope>NUCLEOTIDE SEQUENCE</scope>
    <source>
        <strain evidence="2">D35st1_E5_D35t1_190705</strain>
    </source>
</reference>
<dbReference type="AlphaFoldDB" id="A0AAW6F9Y3"/>
<dbReference type="Proteomes" id="UP001211522">
    <property type="component" value="Unassembled WGS sequence"/>
</dbReference>
<feature type="transmembrane region" description="Helical" evidence="1">
    <location>
        <begin position="124"/>
        <end position="144"/>
    </location>
</feature>
<protein>
    <submittedName>
        <fullName evidence="2">EpsG family protein</fullName>
    </submittedName>
</protein>
<comment type="caution">
    <text evidence="2">The sequence shown here is derived from an EMBL/GenBank/DDBJ whole genome shotgun (WGS) entry which is preliminary data.</text>
</comment>
<sequence>MIYILPLLFTFLCAVVCECREKKLRVHKPLFILILTYCVLLMAFRYRVGGDTLRYMDSYRFIPDLMHIKLSDVFSYYYTDPLYTLLCSFAKLFGKSFYIFQLFHACLLNYLIGRFIVHNTKNILFALFFYMIICFLYFNTEILRESLAVAVFVNSVRFLEKKQWIFYYMLCFIALGFHVSAIVTFFLPFFYTRKVGKRHYLFFLGVLICLFCSIDYIVEYIRGDLAFEYLSKKGSLMEGLNFNVNWYIVNLSKCFLCPLLFVLFYRRSIASDNGVYLFFYMFFGACLLVFPIVFSRFCNYFLLFFVVIVADVSDLLLRRKNMHVAFSFAFLLLVYGYDYKKEIIADGFNYYRLFYPYSDILEQKMDQFREKCIYFQYM</sequence>
<feature type="transmembrane region" description="Helical" evidence="1">
    <location>
        <begin position="164"/>
        <end position="187"/>
    </location>
</feature>
<evidence type="ECO:0000313" key="3">
    <source>
        <dbReference type="Proteomes" id="UP001211522"/>
    </source>
</evidence>
<gene>
    <name evidence="2" type="ORF">PN612_14990</name>
</gene>
<accession>A0AAW6F9Y3</accession>
<organism evidence="2 3">
    <name type="scientific">Parabacteroides distasonis</name>
    <dbReference type="NCBI Taxonomy" id="823"/>
    <lineage>
        <taxon>Bacteria</taxon>
        <taxon>Pseudomonadati</taxon>
        <taxon>Bacteroidota</taxon>
        <taxon>Bacteroidia</taxon>
        <taxon>Bacteroidales</taxon>
        <taxon>Tannerellaceae</taxon>
        <taxon>Parabacteroides</taxon>
    </lineage>
</organism>
<keyword evidence="1" id="KW-1133">Transmembrane helix</keyword>
<dbReference type="RefSeq" id="WP_272059927.1">
    <property type="nucleotide sequence ID" value="NZ_JAQMPX010000110.1"/>
</dbReference>
<evidence type="ECO:0000256" key="1">
    <source>
        <dbReference type="SAM" id="Phobius"/>
    </source>
</evidence>
<dbReference type="InterPro" id="IPR049458">
    <property type="entry name" value="EpsG-like"/>
</dbReference>
<keyword evidence="1" id="KW-0472">Membrane</keyword>
<feature type="transmembrane region" description="Helical" evidence="1">
    <location>
        <begin position="277"/>
        <end position="294"/>
    </location>
</feature>
<evidence type="ECO:0000313" key="2">
    <source>
        <dbReference type="EMBL" id="MDB9139796.1"/>
    </source>
</evidence>
<dbReference type="EMBL" id="JAQMPX010000110">
    <property type="protein sequence ID" value="MDB9139796.1"/>
    <property type="molecule type" value="Genomic_DNA"/>
</dbReference>
<dbReference type="Pfam" id="PF14897">
    <property type="entry name" value="EpsG"/>
    <property type="match status" value="1"/>
</dbReference>
<name>A0AAW6F9Y3_PARDI</name>
<feature type="transmembrane region" description="Helical" evidence="1">
    <location>
        <begin position="300"/>
        <end position="317"/>
    </location>
</feature>
<feature type="transmembrane region" description="Helical" evidence="1">
    <location>
        <begin position="244"/>
        <end position="265"/>
    </location>
</feature>
<feature type="transmembrane region" description="Helical" evidence="1">
    <location>
        <begin position="29"/>
        <end position="46"/>
    </location>
</feature>
<keyword evidence="1" id="KW-0812">Transmembrane</keyword>